<dbReference type="InterPro" id="IPR036390">
    <property type="entry name" value="WH_DNA-bd_sf"/>
</dbReference>
<dbReference type="Gene3D" id="3.30.565.60">
    <property type="match status" value="1"/>
</dbReference>
<dbReference type="Pfam" id="PF13749">
    <property type="entry name" value="HATPase_c_4"/>
    <property type="match status" value="1"/>
</dbReference>
<gene>
    <name evidence="2" type="ORF">HL657_06555</name>
</gene>
<dbReference type="InterPro" id="IPR038475">
    <property type="entry name" value="RecG_C_sf"/>
</dbReference>
<feature type="domain" description="Schlafen AlbA-2" evidence="1">
    <location>
        <begin position="12"/>
        <end position="118"/>
    </location>
</feature>
<dbReference type="PANTHER" id="PTHR30595">
    <property type="entry name" value="GLPR-RELATED TRANSCRIPTIONAL REPRESSOR"/>
    <property type="match status" value="1"/>
</dbReference>
<proteinExistence type="predicted"/>
<evidence type="ECO:0000259" key="1">
    <source>
        <dbReference type="Pfam" id="PF04326"/>
    </source>
</evidence>
<dbReference type="Proteomes" id="UP001273768">
    <property type="component" value="Unassembled WGS sequence"/>
</dbReference>
<accession>A0ABU3Z207</accession>
<dbReference type="Gene3D" id="3.30.950.30">
    <property type="entry name" value="Schlafen, AAA domain"/>
    <property type="match status" value="1"/>
</dbReference>
<reference evidence="2 3" key="1">
    <citation type="submission" date="2020-05" db="EMBL/GenBank/DDBJ databases">
        <title>Isolation and characterization of methanoarchaea from a cold seep at offshore SW Taiwan.</title>
        <authorList>
            <person name="Chen Y.-W."/>
            <person name="Chen S.-C."/>
            <person name="Lai M.-C."/>
        </authorList>
    </citation>
    <scope>NUCLEOTIDE SEQUENCE [LARGE SCALE GENOMIC DNA]</scope>
    <source>
        <strain evidence="2 3">YWC-01</strain>
    </source>
</reference>
<protein>
    <submittedName>
        <fullName evidence="2">Transcriptional regulator</fullName>
    </submittedName>
</protein>
<dbReference type="PANTHER" id="PTHR30595:SF6">
    <property type="entry name" value="SCHLAFEN ALBA-2 DOMAIN-CONTAINING PROTEIN"/>
    <property type="match status" value="1"/>
</dbReference>
<evidence type="ECO:0000313" key="3">
    <source>
        <dbReference type="Proteomes" id="UP001273768"/>
    </source>
</evidence>
<dbReference type="InterPro" id="IPR036388">
    <property type="entry name" value="WH-like_DNA-bd_sf"/>
</dbReference>
<dbReference type="SUPFAM" id="SSF46785">
    <property type="entry name" value="Winged helix' DNA-binding domain"/>
    <property type="match status" value="1"/>
</dbReference>
<sequence length="465" mass="53110">MDDLPALLARFEGRRIDFKEEVSSNLYKLLPAFANTAGGTVILGVRDRDHAVTGIDLRNNAIKVLADSITTRLGIHPVIDIHEIDGKHILTIAVEQGRAPVAYDGRYYTRVGDTTREMLPDELREYFQQSIEWDGITGPYTSDQIDEETVRRFLALAKAAGRITAIAPDEPVDTVLRRLDLVRDGQIRNGALILFGRDPQKDFPNSIIRIGRFRRADIIIGDHEIRGNLFSQFDEAERIIKSYIGVRYDISEEAMQESFQRKEVWDYPLPAIREALLNALIHRDYFNNTVQTQVRIFDDHIRFHNPGRLPEGITIETILKEHYSYHRNPKIAEVFYRAGLVERYGSGIERMITVLNAASLPLPAITSTPLGFTLTMRKDPFTQEYLQELGLNKRQIAAISFLRVHGTITNSQYQELNVVAARTAVNDLNDLIKKRIIERRGRSRRDTHYILSSERGVDMIRSDDA</sequence>
<keyword evidence="3" id="KW-1185">Reference proteome</keyword>
<dbReference type="InterPro" id="IPR007421">
    <property type="entry name" value="Schlafen_AlbA_2_dom"/>
</dbReference>
<dbReference type="Gene3D" id="1.10.10.10">
    <property type="entry name" value="Winged helix-like DNA-binding domain superfamily/Winged helix DNA-binding domain"/>
    <property type="match status" value="1"/>
</dbReference>
<evidence type="ECO:0000313" key="2">
    <source>
        <dbReference type="EMBL" id="MDV4342838.1"/>
    </source>
</evidence>
<name>A0ABU3Z207_9EURY</name>
<dbReference type="InterPro" id="IPR038461">
    <property type="entry name" value="Schlafen_AlbA_2_dom_sf"/>
</dbReference>
<dbReference type="EMBL" id="JABFFQ010000004">
    <property type="protein sequence ID" value="MDV4342838.1"/>
    <property type="molecule type" value="Genomic_DNA"/>
</dbReference>
<comment type="caution">
    <text evidence="2">The sequence shown here is derived from an EMBL/GenBank/DDBJ whole genome shotgun (WGS) entry which is preliminary data.</text>
</comment>
<organism evidence="2 3">
    <name type="scientific">Methanoculleus nereidis</name>
    <dbReference type="NCBI Taxonomy" id="2735141"/>
    <lineage>
        <taxon>Archaea</taxon>
        <taxon>Methanobacteriati</taxon>
        <taxon>Methanobacteriota</taxon>
        <taxon>Stenosarchaea group</taxon>
        <taxon>Methanomicrobia</taxon>
        <taxon>Methanomicrobiales</taxon>
        <taxon>Methanomicrobiaceae</taxon>
        <taxon>Methanoculleus</taxon>
    </lineage>
</organism>
<dbReference type="Pfam" id="PF04326">
    <property type="entry name" value="SLFN_AlbA_2"/>
    <property type="match status" value="1"/>
</dbReference>
<dbReference type="RefSeq" id="WP_317296024.1">
    <property type="nucleotide sequence ID" value="NZ_JABFFQ010000004.1"/>
</dbReference>